<dbReference type="AlphaFoldDB" id="A0A4R4UIS0"/>
<dbReference type="GO" id="GO:0003677">
    <property type="term" value="F:DNA binding"/>
    <property type="evidence" value="ECO:0007669"/>
    <property type="project" value="UniProtKB-UniRule"/>
</dbReference>
<dbReference type="Gene3D" id="1.10.150.130">
    <property type="match status" value="1"/>
</dbReference>
<evidence type="ECO:0000256" key="3">
    <source>
        <dbReference type="ARBA" id="ARBA00023172"/>
    </source>
</evidence>
<dbReference type="OrthoDB" id="4137935at2"/>
<dbReference type="InterPro" id="IPR004107">
    <property type="entry name" value="Integrase_SAM-like_N"/>
</dbReference>
<dbReference type="InterPro" id="IPR044068">
    <property type="entry name" value="CB"/>
</dbReference>
<proteinExistence type="predicted"/>
<dbReference type="InterPro" id="IPR011010">
    <property type="entry name" value="DNA_brk_join_enz"/>
</dbReference>
<dbReference type="InterPro" id="IPR050090">
    <property type="entry name" value="Tyrosine_recombinase_XerCD"/>
</dbReference>
<dbReference type="Proteomes" id="UP000294744">
    <property type="component" value="Unassembled WGS sequence"/>
</dbReference>
<dbReference type="RefSeq" id="WP_132626604.1">
    <property type="nucleotide sequence ID" value="NZ_SMKV01000038.1"/>
</dbReference>
<feature type="region of interest" description="Disordered" evidence="5">
    <location>
        <begin position="128"/>
        <end position="147"/>
    </location>
</feature>
<feature type="region of interest" description="Disordered" evidence="5">
    <location>
        <begin position="327"/>
        <end position="350"/>
    </location>
</feature>
<protein>
    <submittedName>
        <fullName evidence="8">Integrase</fullName>
    </submittedName>
</protein>
<keyword evidence="1" id="KW-0229">DNA integration</keyword>
<gene>
    <name evidence="8" type="ORF">E1161_22805</name>
</gene>
<comment type="caution">
    <text evidence="8">The sequence shown here is derived from an EMBL/GenBank/DDBJ whole genome shotgun (WGS) entry which is preliminary data.</text>
</comment>
<feature type="domain" description="Core-binding (CB)" evidence="7">
    <location>
        <begin position="29"/>
        <end position="117"/>
    </location>
</feature>
<keyword evidence="9" id="KW-1185">Reference proteome</keyword>
<reference evidence="8 9" key="1">
    <citation type="submission" date="2019-03" db="EMBL/GenBank/DDBJ databases">
        <title>Draft genome sequences of novel Actinobacteria.</title>
        <authorList>
            <person name="Sahin N."/>
            <person name="Ay H."/>
            <person name="Saygin H."/>
        </authorList>
    </citation>
    <scope>NUCLEOTIDE SEQUENCE [LARGE SCALE GENOMIC DNA]</scope>
    <source>
        <strain evidence="8 9">16K404</strain>
    </source>
</reference>
<dbReference type="GO" id="GO:0006310">
    <property type="term" value="P:DNA recombination"/>
    <property type="evidence" value="ECO:0007669"/>
    <property type="project" value="UniProtKB-KW"/>
</dbReference>
<evidence type="ECO:0000259" key="7">
    <source>
        <dbReference type="PROSITE" id="PS51900"/>
    </source>
</evidence>
<dbReference type="PROSITE" id="PS51898">
    <property type="entry name" value="TYR_RECOMBINASE"/>
    <property type="match status" value="1"/>
</dbReference>
<organism evidence="8 9">
    <name type="scientific">Saccharopolyspora aridisoli</name>
    <dbReference type="NCBI Taxonomy" id="2530385"/>
    <lineage>
        <taxon>Bacteria</taxon>
        <taxon>Bacillati</taxon>
        <taxon>Actinomycetota</taxon>
        <taxon>Actinomycetes</taxon>
        <taxon>Pseudonocardiales</taxon>
        <taxon>Pseudonocardiaceae</taxon>
        <taxon>Saccharopolyspora</taxon>
    </lineage>
</organism>
<evidence type="ECO:0000256" key="5">
    <source>
        <dbReference type="SAM" id="MobiDB-lite"/>
    </source>
</evidence>
<dbReference type="InterPro" id="IPR002104">
    <property type="entry name" value="Integrase_catalytic"/>
</dbReference>
<keyword evidence="2 4" id="KW-0238">DNA-binding</keyword>
<dbReference type="Gene3D" id="1.10.443.10">
    <property type="entry name" value="Intergrase catalytic core"/>
    <property type="match status" value="1"/>
</dbReference>
<dbReference type="InterPro" id="IPR013762">
    <property type="entry name" value="Integrase-like_cat_sf"/>
</dbReference>
<feature type="compositionally biased region" description="Basic and acidic residues" evidence="5">
    <location>
        <begin position="332"/>
        <end position="350"/>
    </location>
</feature>
<feature type="domain" description="Tyr recombinase" evidence="6">
    <location>
        <begin position="140"/>
        <end position="325"/>
    </location>
</feature>
<name>A0A4R4UIS0_9PSEU</name>
<dbReference type="GO" id="GO:0015074">
    <property type="term" value="P:DNA integration"/>
    <property type="evidence" value="ECO:0007669"/>
    <property type="project" value="UniProtKB-KW"/>
</dbReference>
<dbReference type="InterPro" id="IPR010998">
    <property type="entry name" value="Integrase_recombinase_N"/>
</dbReference>
<dbReference type="PROSITE" id="PS51900">
    <property type="entry name" value="CB"/>
    <property type="match status" value="1"/>
</dbReference>
<evidence type="ECO:0000256" key="2">
    <source>
        <dbReference type="ARBA" id="ARBA00023125"/>
    </source>
</evidence>
<dbReference type="CDD" id="cd00397">
    <property type="entry name" value="DNA_BRE_C"/>
    <property type="match status" value="1"/>
</dbReference>
<evidence type="ECO:0000256" key="1">
    <source>
        <dbReference type="ARBA" id="ARBA00022908"/>
    </source>
</evidence>
<evidence type="ECO:0000256" key="4">
    <source>
        <dbReference type="PROSITE-ProRule" id="PRU01248"/>
    </source>
</evidence>
<dbReference type="PANTHER" id="PTHR30349">
    <property type="entry name" value="PHAGE INTEGRASE-RELATED"/>
    <property type="match status" value="1"/>
</dbReference>
<evidence type="ECO:0000313" key="9">
    <source>
        <dbReference type="Proteomes" id="UP000294744"/>
    </source>
</evidence>
<sequence>MEIEMGRRPDEVGTRAQTELLASATRTGHTLAALIASWLGSFAESADTRGAYSRDLREYLDWCTRRQLDPLGVRLPEVQMYGAELAASTNPRTGRPPAASTRARKLAAVSSFYTYLVRAGAIDANPARDATRPRYDRRHSPTASVSAEQASAMLVGSRNYRHRTLGSQASALVMALLIDLGVRVSELCNADLSDLGQREGMRVLTVRMKGGKVRTRPIPHALHGVLDAYLQQRPDADTDALVITRDGHRVNRHQIYRLVQAMAAQAGVAMPQRITPHSMRHTFNTIARQHGAALEDRRDALGHSSAAVTQLYDHVALSLSRDPAHLVSRATASREEPETGASEHHLNESR</sequence>
<dbReference type="Pfam" id="PF02899">
    <property type="entry name" value="Phage_int_SAM_1"/>
    <property type="match status" value="1"/>
</dbReference>
<dbReference type="Pfam" id="PF00589">
    <property type="entry name" value="Phage_integrase"/>
    <property type="match status" value="1"/>
</dbReference>
<evidence type="ECO:0000259" key="6">
    <source>
        <dbReference type="PROSITE" id="PS51898"/>
    </source>
</evidence>
<evidence type="ECO:0000313" key="8">
    <source>
        <dbReference type="EMBL" id="TDC88894.1"/>
    </source>
</evidence>
<accession>A0A4R4UIS0</accession>
<dbReference type="SUPFAM" id="SSF56349">
    <property type="entry name" value="DNA breaking-rejoining enzymes"/>
    <property type="match status" value="1"/>
</dbReference>
<dbReference type="PANTHER" id="PTHR30349:SF81">
    <property type="entry name" value="TYROSINE RECOMBINASE XERC"/>
    <property type="match status" value="1"/>
</dbReference>
<dbReference type="EMBL" id="SMKV01000038">
    <property type="protein sequence ID" value="TDC88894.1"/>
    <property type="molecule type" value="Genomic_DNA"/>
</dbReference>
<keyword evidence="3" id="KW-0233">DNA recombination</keyword>